<dbReference type="AlphaFoldDB" id="A0A1X7A367"/>
<accession>A0A1X7A367</accession>
<evidence type="ECO:0000256" key="1">
    <source>
        <dbReference type="ARBA" id="ARBA00044755"/>
    </source>
</evidence>
<reference evidence="2 3" key="1">
    <citation type="submission" date="2017-03" db="EMBL/GenBank/DDBJ databases">
        <authorList>
            <person name="Afonso C.L."/>
            <person name="Miller P.J."/>
            <person name="Scott M.A."/>
            <person name="Spackman E."/>
            <person name="Goraichik I."/>
            <person name="Dimitrov K.M."/>
            <person name="Suarez D.L."/>
            <person name="Swayne D.E."/>
        </authorList>
    </citation>
    <scope>NUCLEOTIDE SEQUENCE [LARGE SCALE GENOMIC DNA]</scope>
    <source>
        <strain evidence="2 3">CECT 7450</strain>
    </source>
</reference>
<protein>
    <submittedName>
        <fullName evidence="2">Polymer-forming cytoskeletal</fullName>
    </submittedName>
</protein>
<dbReference type="Proteomes" id="UP000193061">
    <property type="component" value="Unassembled WGS sequence"/>
</dbReference>
<evidence type="ECO:0000313" key="2">
    <source>
        <dbReference type="EMBL" id="SLN68883.1"/>
    </source>
</evidence>
<dbReference type="PANTHER" id="PTHR35024:SF4">
    <property type="entry name" value="POLYMER-FORMING CYTOSKELETAL PROTEIN"/>
    <property type="match status" value="1"/>
</dbReference>
<proteinExistence type="inferred from homology"/>
<keyword evidence="3" id="KW-1185">Reference proteome</keyword>
<sequence length="105" mass="10913">MTDSVIEEDLIIEGNINASKGDLDIKGRVTGNVNAHAVKLHLKGSIDGELSAKIVTIEGKHKGSVQCDELTLTSTSDLNAKVAAQTMTTENGAKIAGTVKVTGKP</sequence>
<dbReference type="RefSeq" id="WP_085807373.1">
    <property type="nucleotide sequence ID" value="NZ_FWFX01000015.1"/>
</dbReference>
<dbReference type="InterPro" id="IPR007607">
    <property type="entry name" value="BacA/B"/>
</dbReference>
<name>A0A1X7A367_9RHOB</name>
<comment type="similarity">
    <text evidence="1">Belongs to the bactofilin family.</text>
</comment>
<evidence type="ECO:0000313" key="3">
    <source>
        <dbReference type="Proteomes" id="UP000193061"/>
    </source>
</evidence>
<gene>
    <name evidence="2" type="ORF">ROA7450_03712</name>
</gene>
<organism evidence="2 3">
    <name type="scientific">Roseovarius albus</name>
    <dbReference type="NCBI Taxonomy" id="1247867"/>
    <lineage>
        <taxon>Bacteria</taxon>
        <taxon>Pseudomonadati</taxon>
        <taxon>Pseudomonadota</taxon>
        <taxon>Alphaproteobacteria</taxon>
        <taxon>Rhodobacterales</taxon>
        <taxon>Roseobacteraceae</taxon>
        <taxon>Roseovarius</taxon>
    </lineage>
</organism>
<dbReference type="PANTHER" id="PTHR35024">
    <property type="entry name" value="HYPOTHETICAL CYTOSOLIC PROTEIN"/>
    <property type="match status" value="1"/>
</dbReference>
<dbReference type="Pfam" id="PF04519">
    <property type="entry name" value="Bactofilin"/>
    <property type="match status" value="1"/>
</dbReference>
<dbReference type="OrthoDB" id="7744015at2"/>
<dbReference type="EMBL" id="FWFX01000015">
    <property type="protein sequence ID" value="SLN68883.1"/>
    <property type="molecule type" value="Genomic_DNA"/>
</dbReference>